<gene>
    <name evidence="1" type="ORF">RO3G_12818</name>
</gene>
<evidence type="ECO:0000313" key="2">
    <source>
        <dbReference type="Proteomes" id="UP000009138"/>
    </source>
</evidence>
<dbReference type="EMBL" id="CH476742">
    <property type="protein sequence ID" value="EIE88107.1"/>
    <property type="molecule type" value="Genomic_DNA"/>
</dbReference>
<name>I1CI27_RHIO9</name>
<organism evidence="1 2">
    <name type="scientific">Rhizopus delemar (strain RA 99-880 / ATCC MYA-4621 / FGSC 9543 / NRRL 43880)</name>
    <name type="common">Mucormycosis agent</name>
    <name type="synonym">Rhizopus arrhizus var. delemar</name>
    <dbReference type="NCBI Taxonomy" id="246409"/>
    <lineage>
        <taxon>Eukaryota</taxon>
        <taxon>Fungi</taxon>
        <taxon>Fungi incertae sedis</taxon>
        <taxon>Mucoromycota</taxon>
        <taxon>Mucoromycotina</taxon>
        <taxon>Mucoromycetes</taxon>
        <taxon>Mucorales</taxon>
        <taxon>Mucorineae</taxon>
        <taxon>Rhizopodaceae</taxon>
        <taxon>Rhizopus</taxon>
    </lineage>
</organism>
<accession>I1CI27</accession>
<evidence type="ECO:0000313" key="1">
    <source>
        <dbReference type="EMBL" id="EIE88107.1"/>
    </source>
</evidence>
<protein>
    <submittedName>
        <fullName evidence="1">Uncharacterized protein</fullName>
    </submittedName>
</protein>
<proteinExistence type="predicted"/>
<keyword evidence="2" id="KW-1185">Reference proteome</keyword>
<reference evidence="1 2" key="1">
    <citation type="journal article" date="2009" name="PLoS Genet.">
        <title>Genomic analysis of the basal lineage fungus Rhizopus oryzae reveals a whole-genome duplication.</title>
        <authorList>
            <person name="Ma L.-J."/>
            <person name="Ibrahim A.S."/>
            <person name="Skory C."/>
            <person name="Grabherr M.G."/>
            <person name="Burger G."/>
            <person name="Butler M."/>
            <person name="Elias M."/>
            <person name="Idnurm A."/>
            <person name="Lang B.F."/>
            <person name="Sone T."/>
            <person name="Abe A."/>
            <person name="Calvo S.E."/>
            <person name="Corrochano L.M."/>
            <person name="Engels R."/>
            <person name="Fu J."/>
            <person name="Hansberg W."/>
            <person name="Kim J.-M."/>
            <person name="Kodira C.D."/>
            <person name="Koehrsen M.J."/>
            <person name="Liu B."/>
            <person name="Miranda-Saavedra D."/>
            <person name="O'Leary S."/>
            <person name="Ortiz-Castellanos L."/>
            <person name="Poulter R."/>
            <person name="Rodriguez-Romero J."/>
            <person name="Ruiz-Herrera J."/>
            <person name="Shen Y.-Q."/>
            <person name="Zeng Q."/>
            <person name="Galagan J."/>
            <person name="Birren B.W."/>
            <person name="Cuomo C.A."/>
            <person name="Wickes B.L."/>
        </authorList>
    </citation>
    <scope>NUCLEOTIDE SEQUENCE [LARGE SCALE GENOMIC DNA]</scope>
    <source>
        <strain evidence="2">RA 99-880 / ATCC MYA-4621 / FGSC 9543 / NRRL 43880</strain>
    </source>
</reference>
<dbReference type="RefSeq" id="XP_067523503.1">
    <property type="nucleotide sequence ID" value="XM_067667402.1"/>
</dbReference>
<dbReference type="AlphaFoldDB" id="I1CI27"/>
<dbReference type="InParanoid" id="I1CI27"/>
<dbReference type="VEuPathDB" id="FungiDB:RO3G_12818"/>
<sequence>MHTKKETLAATGLIHKKLSSYAKGTLMSLEEPRGRKNVMSGFYVNENIHKGDTRFMLE</sequence>
<dbReference type="GeneID" id="93619783"/>
<dbReference type="Proteomes" id="UP000009138">
    <property type="component" value="Unassembled WGS sequence"/>
</dbReference>